<evidence type="ECO:0000313" key="1">
    <source>
        <dbReference type="EMBL" id="MBT1446168.1"/>
    </source>
</evidence>
<sequence>MELFVFEIEDGLASFQVSIESESAVDTGKISVLPEDYEEVFIRRVYGFPEFIPHPSAIRRTASPYAMHRALTSLRYQFTVTSHSDYMAVEREHERAFLATMPVHDPSLDEHICY</sequence>
<dbReference type="RefSeq" id="WP_214508362.1">
    <property type="nucleotide sequence ID" value="NZ_JAHEPS010000008.1"/>
</dbReference>
<gene>
    <name evidence="1" type="ORF">KJI95_16850</name>
</gene>
<proteinExistence type="predicted"/>
<evidence type="ECO:0000313" key="2">
    <source>
        <dbReference type="Proteomes" id="UP001195903"/>
    </source>
</evidence>
<comment type="caution">
    <text evidence="1">The sequence shown here is derived from an EMBL/GenBank/DDBJ whole genome shotgun (WGS) entry which is preliminary data.</text>
</comment>
<protein>
    <submittedName>
        <fullName evidence="1">Uncharacterized protein</fullName>
    </submittedName>
</protein>
<keyword evidence="2" id="KW-1185">Reference proteome</keyword>
<name>A0ABS5V881_9GAMM</name>
<dbReference type="Proteomes" id="UP001195903">
    <property type="component" value="Unassembled WGS sequence"/>
</dbReference>
<dbReference type="EMBL" id="JAHEPS010000008">
    <property type="protein sequence ID" value="MBT1446168.1"/>
    <property type="molecule type" value="Genomic_DNA"/>
</dbReference>
<reference evidence="1 2" key="1">
    <citation type="submission" date="2021-05" db="EMBL/GenBank/DDBJ databases">
        <title>Shewanella sp. JM162201.</title>
        <authorList>
            <person name="Xu S."/>
            <person name="Li A."/>
        </authorList>
    </citation>
    <scope>NUCLEOTIDE SEQUENCE [LARGE SCALE GENOMIC DNA]</scope>
    <source>
        <strain evidence="1 2">JM162201</strain>
    </source>
</reference>
<accession>A0ABS5V881</accession>
<organism evidence="1 2">
    <name type="scientific">Shewanella jiangmenensis</name>
    <dbReference type="NCBI Taxonomy" id="2837387"/>
    <lineage>
        <taxon>Bacteria</taxon>
        <taxon>Pseudomonadati</taxon>
        <taxon>Pseudomonadota</taxon>
        <taxon>Gammaproteobacteria</taxon>
        <taxon>Alteromonadales</taxon>
        <taxon>Shewanellaceae</taxon>
        <taxon>Shewanella</taxon>
    </lineage>
</organism>